<gene>
    <name evidence="1" type="ORF">K05K4_52040</name>
</gene>
<evidence type="ECO:0000313" key="1">
    <source>
        <dbReference type="EMBL" id="ARP21906.1"/>
    </source>
</evidence>
<dbReference type="EMBL" id="CP017904">
    <property type="protein sequence ID" value="ARP21906.1"/>
    <property type="molecule type" value="Genomic_DNA"/>
</dbReference>
<protein>
    <submittedName>
        <fullName evidence="1">Uncharacterized protein</fullName>
    </submittedName>
</protein>
<proteinExistence type="predicted"/>
<name>A0A1W6U1I9_VIBAL</name>
<geneLocation type="plasmid" evidence="1">
    <name>pL289</name>
</geneLocation>
<accession>A0A1W6U1I9</accession>
<organism evidence="1">
    <name type="scientific">Vibrio alginolyticus</name>
    <dbReference type="NCBI Taxonomy" id="663"/>
    <lineage>
        <taxon>Bacteria</taxon>
        <taxon>Pseudomonadati</taxon>
        <taxon>Pseudomonadota</taxon>
        <taxon>Gammaproteobacteria</taxon>
        <taxon>Vibrionales</taxon>
        <taxon>Vibrionaceae</taxon>
        <taxon>Vibrio</taxon>
    </lineage>
</organism>
<keyword evidence="1" id="KW-0614">Plasmid</keyword>
<dbReference type="AlphaFoldDB" id="A0A1W6U1I9"/>
<sequence length="215" mass="24450">MRNVPIDMVSELRAQTSLPVVNSPFHTLTISRKIFHYLSLVSNDSKETSMLHHDLTGYELTHPTGFNEQESTGFNRPEFELIFSNVELKPVVESHIQLLRQVRQNSPTEYRNLVPLLDKLDVQSIRLSNDIDIDGLVERITLIDAPTILLLDIAGCESKNVIHNASFAIQNNSNIFTIFTSQYDLSHPEFDYISLNTVDLLPLVFVDQLEIKEAS</sequence>
<reference evidence="1" key="1">
    <citation type="submission" date="2016-10" db="EMBL/GenBank/DDBJ databases">
        <title>The High Quality Genome of Vibrio alginolyticus K01M1.</title>
        <authorList>
            <person name="Wendling C."/>
            <person name="Chibani C.M."/>
            <person name="Hertel R."/>
            <person name="Sproer C."/>
            <person name="Bunk B."/>
            <person name="Overmann J."/>
            <person name="Roth O."/>
            <person name="Liesegang H."/>
        </authorList>
    </citation>
    <scope>NUCLEOTIDE SEQUENCE</scope>
    <source>
        <strain evidence="1">K05K4</strain>
        <plasmid evidence="1">pL289</plasmid>
    </source>
</reference>